<organism evidence="2 3">
    <name type="scientific">Bemisia tabaci</name>
    <name type="common">Sweetpotato whitefly</name>
    <name type="synonym">Aleurodes tabaci</name>
    <dbReference type="NCBI Taxonomy" id="7038"/>
    <lineage>
        <taxon>Eukaryota</taxon>
        <taxon>Metazoa</taxon>
        <taxon>Ecdysozoa</taxon>
        <taxon>Arthropoda</taxon>
        <taxon>Hexapoda</taxon>
        <taxon>Insecta</taxon>
        <taxon>Pterygota</taxon>
        <taxon>Neoptera</taxon>
        <taxon>Paraneoptera</taxon>
        <taxon>Hemiptera</taxon>
        <taxon>Sternorrhyncha</taxon>
        <taxon>Aleyrodoidea</taxon>
        <taxon>Aleyrodidae</taxon>
        <taxon>Aleyrodinae</taxon>
        <taxon>Bemisia</taxon>
    </lineage>
</organism>
<sequence>MEALLPSEVARLVYGYLEAEKCSEAALLFLQTSQHLKECHAFYLQYRRFSTKVMGLTLLQCLDYLCSVYRIVQSHLKTFENDPLEKLSLPEQLNFLLDSMNFNAGNNDKTVRVSNQVDPKTPEKVATSAFQKMTRKSRTKNTSDKSSFPGSSAVFTSFPFPVDDDVGPVLPVPETTSLESLPGNTRNRRKSPLKVKDDFFSDEGSANQTAVDANRFKKPNLPNLTNLFLDKPDLCSKISKNINKALNLPDKPRSRSKEKSKDVGKSAGEQLDTAIKSLVNQLVDEDSVFDDVLSEIIDQLPTPTPSLTSPKNMPKAQEMPKTGKIPEIHLAHGDVLPTVDFGNDVLPPADLQPLSKNAQIDEICPNNISSPQKTAALTRTCRTSEIGELLKPPENIMEIPETISIQLASVISSQIPTSHLPEQLSVDCVAHPIESSTPQLLELTNMKPAEVSSIQPLTISTVAVTGSSAQPVELSRISPLQVSSLQPVQVTNSQRVGSSIIVLAEAANLVESQQLVMQTADGYYSFIPTSTELYPTSALFGSELRISGEDIDQSLALAQESSMVSSEIIQKKRSRPPKEPHPNAKKKKEATAKPKKPRVVEVRVLDAAKDARSETSSDCSKNVTAAESYRQLVEAMSFVGDERSATPRKTPVKSTNLISIDTSITPSKPDSDPGQTKPKEDSGIPVEIASKQETTSMSVSNLPKIETAEDTTSTESAPNCGVVPIENRAEEESPLKTTCPEFPESPEIELIF</sequence>
<feature type="compositionally biased region" description="Polar residues" evidence="1">
    <location>
        <begin position="174"/>
        <end position="185"/>
    </location>
</feature>
<dbReference type="PROSITE" id="PS50896">
    <property type="entry name" value="LISH"/>
    <property type="match status" value="1"/>
</dbReference>
<proteinExistence type="predicted"/>
<protein>
    <recommendedName>
        <fullName evidence="4">LisH domain-containing protein</fullName>
    </recommendedName>
</protein>
<feature type="region of interest" description="Disordered" evidence="1">
    <location>
        <begin position="661"/>
        <end position="752"/>
    </location>
</feature>
<feature type="region of interest" description="Disordered" evidence="1">
    <location>
        <begin position="112"/>
        <end position="148"/>
    </location>
</feature>
<feature type="region of interest" description="Disordered" evidence="1">
    <location>
        <begin position="174"/>
        <end position="206"/>
    </location>
</feature>
<feature type="region of interest" description="Disordered" evidence="1">
    <location>
        <begin position="300"/>
        <end position="319"/>
    </location>
</feature>
<feature type="region of interest" description="Disordered" evidence="1">
    <location>
        <begin position="245"/>
        <end position="268"/>
    </location>
</feature>
<keyword evidence="3" id="KW-1185">Reference proteome</keyword>
<feature type="compositionally biased region" description="Polar residues" evidence="1">
    <location>
        <begin position="691"/>
        <end position="701"/>
    </location>
</feature>
<evidence type="ECO:0008006" key="4">
    <source>
        <dbReference type="Google" id="ProtNLM"/>
    </source>
</evidence>
<dbReference type="InterPro" id="IPR006594">
    <property type="entry name" value="LisH"/>
</dbReference>
<gene>
    <name evidence="2" type="ORF">BEMITA_LOCUS13406</name>
</gene>
<accession>A0A9P0AMS9</accession>
<dbReference type="Proteomes" id="UP001152759">
    <property type="component" value="Chromosome 9"/>
</dbReference>
<dbReference type="AlphaFoldDB" id="A0A9P0AMS9"/>
<name>A0A9P0AMS9_BEMTA</name>
<evidence type="ECO:0000313" key="3">
    <source>
        <dbReference type="Proteomes" id="UP001152759"/>
    </source>
</evidence>
<feature type="compositionally biased region" description="Basic residues" evidence="1">
    <location>
        <begin position="583"/>
        <end position="597"/>
    </location>
</feature>
<dbReference type="EMBL" id="OU963870">
    <property type="protein sequence ID" value="CAH0395194.1"/>
    <property type="molecule type" value="Genomic_DNA"/>
</dbReference>
<evidence type="ECO:0000313" key="2">
    <source>
        <dbReference type="EMBL" id="CAH0395194.1"/>
    </source>
</evidence>
<feature type="region of interest" description="Disordered" evidence="1">
    <location>
        <begin position="566"/>
        <end position="597"/>
    </location>
</feature>
<reference evidence="2" key="1">
    <citation type="submission" date="2021-12" db="EMBL/GenBank/DDBJ databases">
        <authorList>
            <person name="King R."/>
        </authorList>
    </citation>
    <scope>NUCLEOTIDE SEQUENCE</scope>
</reference>
<feature type="compositionally biased region" description="Basic and acidic residues" evidence="1">
    <location>
        <begin position="250"/>
        <end position="264"/>
    </location>
</feature>
<evidence type="ECO:0000256" key="1">
    <source>
        <dbReference type="SAM" id="MobiDB-lite"/>
    </source>
</evidence>